<sequence>MTEDKKRQLLDLHNELRDKIRACEVEGQPPAKQMGSLVWNEQLANKAQNLADQCRVGHDSASDRQVSNWQWVGQNWAGSPDIQS</sequence>
<dbReference type="CDD" id="cd05380">
    <property type="entry name" value="CAP_euk"/>
    <property type="match status" value="1"/>
</dbReference>
<dbReference type="AlphaFoldDB" id="A0AAV2TX03"/>
<organism evidence="2 3">
    <name type="scientific">Calicophoron daubneyi</name>
    <name type="common">Rumen fluke</name>
    <name type="synonym">Paramphistomum daubneyi</name>
    <dbReference type="NCBI Taxonomy" id="300641"/>
    <lineage>
        <taxon>Eukaryota</taxon>
        <taxon>Metazoa</taxon>
        <taxon>Spiralia</taxon>
        <taxon>Lophotrochozoa</taxon>
        <taxon>Platyhelminthes</taxon>
        <taxon>Trematoda</taxon>
        <taxon>Digenea</taxon>
        <taxon>Plagiorchiida</taxon>
        <taxon>Pronocephalata</taxon>
        <taxon>Paramphistomoidea</taxon>
        <taxon>Paramphistomidae</taxon>
        <taxon>Calicophoron</taxon>
    </lineage>
</organism>
<comment type="caution">
    <text evidence="2">The sequence shown here is derived from an EMBL/GenBank/DDBJ whole genome shotgun (WGS) entry which is preliminary data.</text>
</comment>
<accession>A0AAV2TX03</accession>
<dbReference type="Pfam" id="PF00188">
    <property type="entry name" value="CAP"/>
    <property type="match status" value="1"/>
</dbReference>
<proteinExistence type="predicted"/>
<reference evidence="2" key="1">
    <citation type="submission" date="2024-06" db="EMBL/GenBank/DDBJ databases">
        <authorList>
            <person name="Liu X."/>
            <person name="Lenzi L."/>
            <person name="Haldenby T S."/>
            <person name="Uol C."/>
        </authorList>
    </citation>
    <scope>NUCLEOTIDE SEQUENCE</scope>
</reference>
<gene>
    <name evidence="2" type="ORF">CDAUBV1_LOCUS14455</name>
</gene>
<evidence type="ECO:0000313" key="2">
    <source>
        <dbReference type="EMBL" id="CAL5139438.1"/>
    </source>
</evidence>
<dbReference type="Proteomes" id="UP001497525">
    <property type="component" value="Unassembled WGS sequence"/>
</dbReference>
<dbReference type="EMBL" id="CAXLJL010000601">
    <property type="protein sequence ID" value="CAL5139438.1"/>
    <property type="molecule type" value="Genomic_DNA"/>
</dbReference>
<dbReference type="InterPro" id="IPR035940">
    <property type="entry name" value="CAP_sf"/>
</dbReference>
<dbReference type="InterPro" id="IPR014044">
    <property type="entry name" value="CAP_dom"/>
</dbReference>
<name>A0AAV2TX03_CALDB</name>
<protein>
    <recommendedName>
        <fullName evidence="1">SCP domain-containing protein</fullName>
    </recommendedName>
</protein>
<feature type="domain" description="SCP" evidence="1">
    <location>
        <begin position="10"/>
        <end position="79"/>
    </location>
</feature>
<dbReference type="SUPFAM" id="SSF55797">
    <property type="entry name" value="PR-1-like"/>
    <property type="match status" value="1"/>
</dbReference>
<evidence type="ECO:0000259" key="1">
    <source>
        <dbReference type="Pfam" id="PF00188"/>
    </source>
</evidence>
<dbReference type="Gene3D" id="3.40.33.10">
    <property type="entry name" value="CAP"/>
    <property type="match status" value="1"/>
</dbReference>
<evidence type="ECO:0000313" key="3">
    <source>
        <dbReference type="Proteomes" id="UP001497525"/>
    </source>
</evidence>